<evidence type="ECO:0000256" key="6">
    <source>
        <dbReference type="NCBIfam" id="TIGR03399"/>
    </source>
</evidence>
<evidence type="ECO:0000256" key="4">
    <source>
        <dbReference type="ARBA" id="ARBA00022741"/>
    </source>
</evidence>
<organism evidence="9 10">
    <name type="scientific">Halorientalis regularis</name>
    <dbReference type="NCBI Taxonomy" id="660518"/>
    <lineage>
        <taxon>Archaea</taxon>
        <taxon>Methanobacteriati</taxon>
        <taxon>Methanobacteriota</taxon>
        <taxon>Stenosarchaea group</taxon>
        <taxon>Halobacteria</taxon>
        <taxon>Halobacteriales</taxon>
        <taxon>Haloarculaceae</taxon>
        <taxon>Halorientalis</taxon>
    </lineage>
</organism>
<dbReference type="PANTHER" id="PTHR11096">
    <property type="entry name" value="RNA 3' TERMINAL PHOSPHATE CYCLASE"/>
    <property type="match status" value="1"/>
</dbReference>
<dbReference type="GO" id="GO:0003963">
    <property type="term" value="F:RNA-3'-phosphate cyclase activity"/>
    <property type="evidence" value="ECO:0007669"/>
    <property type="project" value="UniProtKB-UniRule"/>
</dbReference>
<evidence type="ECO:0000256" key="2">
    <source>
        <dbReference type="ARBA" id="ARBA00021428"/>
    </source>
</evidence>
<name>A0A1G7K6A7_9EURY</name>
<dbReference type="Gene3D" id="3.30.360.20">
    <property type="entry name" value="RNA 3'-terminal phosphate cyclase, insert domain"/>
    <property type="match status" value="1"/>
</dbReference>
<dbReference type="SUPFAM" id="SSF52913">
    <property type="entry name" value="RNA 3'-terminal phosphate cyclase, RPTC, insert domain"/>
    <property type="match status" value="1"/>
</dbReference>
<dbReference type="Pfam" id="PF05189">
    <property type="entry name" value="RTC_insert"/>
    <property type="match status" value="1"/>
</dbReference>
<dbReference type="AlphaFoldDB" id="A0A1G7K6A7"/>
<dbReference type="GO" id="GO:0005524">
    <property type="term" value="F:ATP binding"/>
    <property type="evidence" value="ECO:0007669"/>
    <property type="project" value="UniProtKB-KW"/>
</dbReference>
<keyword evidence="3 5" id="KW-0436">Ligase</keyword>
<dbReference type="PANTHER" id="PTHR11096:SF0">
    <property type="entry name" value="RNA 3'-TERMINAL PHOSPHATE CYCLASE"/>
    <property type="match status" value="1"/>
</dbReference>
<dbReference type="SUPFAM" id="SSF55205">
    <property type="entry name" value="EPT/RTPC-like"/>
    <property type="match status" value="1"/>
</dbReference>
<dbReference type="Pfam" id="PF01137">
    <property type="entry name" value="RTC"/>
    <property type="match status" value="1"/>
</dbReference>
<keyword evidence="5" id="KW-0067">ATP-binding</keyword>
<dbReference type="Proteomes" id="UP000199076">
    <property type="component" value="Unassembled WGS sequence"/>
</dbReference>
<comment type="subcellular location">
    <subcellularLocation>
        <location evidence="5">Cytoplasm</location>
    </subcellularLocation>
</comment>
<sequence>MLGSSCHIIRKFLDRIGFSRHGNGAFLPDGGLLCLMLELDGRDAGGGFLRTALALAALTDRAVRVENVRGDRPEPGLKPQHAAAVEAVAAVCDATVTGIDLGSETVTFEPGGRPGGSASVTVGTAGSVTLVFDTVVPLALAADAPIRLSATGGTDVAWSPPLTTYRRVKLPLLRRLGVPVAVDATRRGFYPVGGGRATLTLGPVDPTPLALGERGDPEGVRVYSVASADLADADVATRQADAAVDRLEGAGRTVQERLVGYVESDSPGTVCTVRADYANGIAGLDALGEKGKPAEEVGREPVDALDAFEGTGAAVDRHLADQLLPFLAMGGGEVTVPAVTEHVASGVDLLARFGCDVAVEEGAAGGRVRLRGDGLAGN</sequence>
<dbReference type="PIRSF" id="PIRSF005378">
    <property type="entry name" value="RNA3'_term_phos_cycl_euk"/>
    <property type="match status" value="1"/>
</dbReference>
<protein>
    <recommendedName>
        <fullName evidence="2 5">RNA 3'-terminal phosphate cyclase</fullName>
        <shortName evidence="5">RNA cyclase</shortName>
        <shortName evidence="5">RNA-3'-phosphate cyclase</shortName>
        <ecNumber evidence="5 6">6.5.1.4</ecNumber>
    </recommendedName>
</protein>
<dbReference type="NCBIfam" id="TIGR03399">
    <property type="entry name" value="RNA_3prim_cycl"/>
    <property type="match status" value="1"/>
</dbReference>
<feature type="domain" description="RNA 3'-terminal phosphate cyclase" evidence="7">
    <location>
        <begin position="44"/>
        <end position="353"/>
    </location>
</feature>
<dbReference type="InterPro" id="IPR036553">
    <property type="entry name" value="RPTC_insert"/>
</dbReference>
<dbReference type="InterPro" id="IPR013791">
    <property type="entry name" value="RNA3'-term_phos_cycl_insert"/>
</dbReference>
<dbReference type="EMBL" id="FNBK01000005">
    <property type="protein sequence ID" value="SDF32828.1"/>
    <property type="molecule type" value="Genomic_DNA"/>
</dbReference>
<dbReference type="InterPro" id="IPR017770">
    <property type="entry name" value="RNA3'_term_phos_cyc_type_1"/>
</dbReference>
<dbReference type="NCBIfam" id="NF003246">
    <property type="entry name" value="PRK04204.1-2"/>
    <property type="match status" value="1"/>
</dbReference>
<dbReference type="InterPro" id="IPR037136">
    <property type="entry name" value="RNA3'_phos_cyclase_dom_sf"/>
</dbReference>
<keyword evidence="4 5" id="KW-0547">Nucleotide-binding</keyword>
<proteinExistence type="inferred from homology"/>
<dbReference type="GO" id="GO:0006396">
    <property type="term" value="P:RNA processing"/>
    <property type="evidence" value="ECO:0007669"/>
    <property type="project" value="UniProtKB-UniRule"/>
</dbReference>
<dbReference type="HAMAP" id="MF_00200">
    <property type="entry name" value="RTC"/>
    <property type="match status" value="1"/>
</dbReference>
<keyword evidence="5" id="KW-0963">Cytoplasm</keyword>
<comment type="function">
    <text evidence="5">Catalyzes the conversion of 3'-phosphate to a 2',3'-cyclic phosphodiester at the end of RNA. The mechanism of action of the enzyme occurs in 3 steps: (A) adenylation of the enzyme by ATP; (B) transfer of adenylate to an RNA-N3'P to produce RNA-N3'PP5'A; (C) and attack of the adjacent 2'-hydroxyl on the 3'-phosphorus in the diester linkage to produce the cyclic end product. The biological role of this enzyme is unknown but it is likely to function in some aspects of cellular RNA processing.</text>
</comment>
<keyword evidence="10" id="KW-1185">Reference proteome</keyword>
<feature type="binding site" evidence="5">
    <location>
        <begin position="318"/>
        <end position="322"/>
    </location>
    <ligand>
        <name>ATP</name>
        <dbReference type="ChEBI" id="CHEBI:30616"/>
    </ligand>
</feature>
<gene>
    <name evidence="5" type="primary">rtcA</name>
    <name evidence="9" type="ORF">SAMN05216218_105191</name>
</gene>
<reference evidence="10" key="1">
    <citation type="submission" date="2016-10" db="EMBL/GenBank/DDBJ databases">
        <authorList>
            <person name="Varghese N."/>
            <person name="Submissions S."/>
        </authorList>
    </citation>
    <scope>NUCLEOTIDE SEQUENCE [LARGE SCALE GENOMIC DNA]</scope>
    <source>
        <strain evidence="10">IBRC-M 10760</strain>
    </source>
</reference>
<dbReference type="InterPro" id="IPR023797">
    <property type="entry name" value="RNA3'_phos_cyclase_dom"/>
</dbReference>
<dbReference type="InterPro" id="IPR013792">
    <property type="entry name" value="RNA3'P_cycl/enolpyr_Trfase_a/b"/>
</dbReference>
<comment type="catalytic activity">
    <reaction evidence="5">
        <text>a 3'-end 3'-phospho-ribonucleotide-RNA + ATP = a 3'-end 2',3'-cyclophospho-ribonucleotide-RNA + AMP + diphosphate</text>
        <dbReference type="Rhea" id="RHEA:23976"/>
        <dbReference type="Rhea" id="RHEA-COMP:10463"/>
        <dbReference type="Rhea" id="RHEA-COMP:10464"/>
        <dbReference type="ChEBI" id="CHEBI:30616"/>
        <dbReference type="ChEBI" id="CHEBI:33019"/>
        <dbReference type="ChEBI" id="CHEBI:83062"/>
        <dbReference type="ChEBI" id="CHEBI:83064"/>
        <dbReference type="ChEBI" id="CHEBI:456215"/>
        <dbReference type="EC" id="6.5.1.4"/>
    </reaction>
</comment>
<dbReference type="EC" id="6.5.1.4" evidence="5 6"/>
<feature type="domain" description="RNA 3'-terminal phosphate cyclase insert" evidence="8">
    <location>
        <begin position="213"/>
        <end position="305"/>
    </location>
</feature>
<accession>A0A1G7K6A7</accession>
<comment type="similarity">
    <text evidence="1 5">Belongs to the RNA 3'-terminal cyclase family. Type 1 subfamily.</text>
</comment>
<evidence type="ECO:0000313" key="10">
    <source>
        <dbReference type="Proteomes" id="UP000199076"/>
    </source>
</evidence>
<dbReference type="InterPro" id="IPR000228">
    <property type="entry name" value="RNA3'_term_phos_cyc"/>
</dbReference>
<dbReference type="Gene3D" id="3.65.10.20">
    <property type="entry name" value="RNA 3'-terminal phosphate cyclase domain"/>
    <property type="match status" value="1"/>
</dbReference>
<dbReference type="STRING" id="660518.SAMN05216218_105191"/>
<evidence type="ECO:0000313" key="9">
    <source>
        <dbReference type="EMBL" id="SDF32828.1"/>
    </source>
</evidence>
<evidence type="ECO:0000256" key="1">
    <source>
        <dbReference type="ARBA" id="ARBA00009206"/>
    </source>
</evidence>
<evidence type="ECO:0000256" key="5">
    <source>
        <dbReference type="HAMAP-Rule" id="MF_00200"/>
    </source>
</evidence>
<feature type="active site" description="Tele-AMP-histidine intermediate" evidence="5">
    <location>
        <position position="342"/>
    </location>
</feature>
<evidence type="ECO:0000256" key="3">
    <source>
        <dbReference type="ARBA" id="ARBA00022598"/>
    </source>
</evidence>
<feature type="binding site" evidence="5">
    <location>
        <position position="133"/>
    </location>
    <ligand>
        <name>ATP</name>
        <dbReference type="ChEBI" id="CHEBI:30616"/>
    </ligand>
</feature>
<evidence type="ECO:0000259" key="7">
    <source>
        <dbReference type="Pfam" id="PF01137"/>
    </source>
</evidence>
<dbReference type="GO" id="GO:0005737">
    <property type="term" value="C:cytoplasm"/>
    <property type="evidence" value="ECO:0007669"/>
    <property type="project" value="UniProtKB-SubCell"/>
</dbReference>
<evidence type="ECO:0000259" key="8">
    <source>
        <dbReference type="Pfam" id="PF05189"/>
    </source>
</evidence>